<organism evidence="3">
    <name type="scientific">Schistosoma curassoni</name>
    <dbReference type="NCBI Taxonomy" id="6186"/>
    <lineage>
        <taxon>Eukaryota</taxon>
        <taxon>Metazoa</taxon>
        <taxon>Spiralia</taxon>
        <taxon>Lophotrochozoa</taxon>
        <taxon>Platyhelminthes</taxon>
        <taxon>Trematoda</taxon>
        <taxon>Digenea</taxon>
        <taxon>Strigeidida</taxon>
        <taxon>Schistosomatoidea</taxon>
        <taxon>Schistosomatidae</taxon>
        <taxon>Schistosoma</taxon>
    </lineage>
</organism>
<reference evidence="1 2" key="2">
    <citation type="submission" date="2018-11" db="EMBL/GenBank/DDBJ databases">
        <authorList>
            <consortium name="Pathogen Informatics"/>
        </authorList>
    </citation>
    <scope>NUCLEOTIDE SEQUENCE [LARGE SCALE GENOMIC DNA]</scope>
    <source>
        <strain evidence="1">Dakar</strain>
        <strain evidence="2">Dakar, Senegal</strain>
    </source>
</reference>
<evidence type="ECO:0000313" key="3">
    <source>
        <dbReference type="WBParaSite" id="SCUD_0001465101-mRNA-1"/>
    </source>
</evidence>
<dbReference type="WBParaSite" id="SCUD_0001465101-mRNA-1">
    <property type="protein sequence ID" value="SCUD_0001465101-mRNA-1"/>
    <property type="gene ID" value="SCUD_0001465101"/>
</dbReference>
<dbReference type="EMBL" id="UZAK01036899">
    <property type="protein sequence ID" value="VDP57021.1"/>
    <property type="molecule type" value="Genomic_DNA"/>
</dbReference>
<gene>
    <name evidence="1" type="ORF">SCUD_LOCUS14648</name>
</gene>
<evidence type="ECO:0000313" key="1">
    <source>
        <dbReference type="EMBL" id="VDP57021.1"/>
    </source>
</evidence>
<proteinExistence type="predicted"/>
<name>A0A183KHZ5_9TREM</name>
<protein>
    <submittedName>
        <fullName evidence="1 3">Uncharacterized protein</fullName>
    </submittedName>
</protein>
<dbReference type="Proteomes" id="UP000279833">
    <property type="component" value="Unassembled WGS sequence"/>
</dbReference>
<accession>A0A183KHZ5</accession>
<evidence type="ECO:0000313" key="2">
    <source>
        <dbReference type="Proteomes" id="UP000279833"/>
    </source>
</evidence>
<keyword evidence="2" id="KW-1185">Reference proteome</keyword>
<reference evidence="3" key="1">
    <citation type="submission" date="2016-06" db="UniProtKB">
        <authorList>
            <consortium name="WormBaseParasite"/>
        </authorList>
    </citation>
    <scope>IDENTIFICATION</scope>
</reference>
<sequence>MYLHLRVDVHSETRTQYHSLQTPLESRTRVSSYLGLVCWIYLHLRVSVHSGTRTQYRSLPTP</sequence>
<dbReference type="AlphaFoldDB" id="A0A183KHZ5"/>